<accession>A0A0H4INE0</accession>
<dbReference type="KEGG" id="vg:26796698"/>
<reference evidence="1 2" key="1">
    <citation type="submission" date="2015-05" db="EMBL/GenBank/DDBJ databases">
        <authorList>
            <person name="Wang D.B."/>
            <person name="Wang M."/>
        </authorList>
    </citation>
    <scope>NUCLEOTIDE SEQUENCE [LARGE SCALE GENOMIC DNA]</scope>
</reference>
<keyword evidence="2" id="KW-1185">Reference proteome</keyword>
<dbReference type="Proteomes" id="UP000202763">
    <property type="component" value="Segment"/>
</dbReference>
<sequence>MKYNSDSLDKAIDLILPNIAKAKSEGIVFNRPSLLDMVAKEFFIKSLDSSWNPSYDERVAYFICQEASYDLSLKGMMDFGTMQFNIGG</sequence>
<evidence type="ECO:0000313" key="2">
    <source>
        <dbReference type="Proteomes" id="UP000202763"/>
    </source>
</evidence>
<dbReference type="EMBL" id="KR534323">
    <property type="protein sequence ID" value="AKO61104.1"/>
    <property type="molecule type" value="Genomic_DNA"/>
</dbReference>
<dbReference type="RefSeq" id="YP_009225637.1">
    <property type="nucleotide sequence ID" value="NC_029094.1"/>
</dbReference>
<organism evidence="1 2">
    <name type="scientific">Pseudoalteromonas phage H101</name>
    <dbReference type="NCBI Taxonomy" id="1654919"/>
    <lineage>
        <taxon>Viruses</taxon>
        <taxon>Duplodnaviria</taxon>
        <taxon>Heunggongvirae</taxon>
        <taxon>Uroviricota</taxon>
        <taxon>Caudoviricetes</taxon>
        <taxon>Shandongvirus</taxon>
        <taxon>Shandongvirus H101</taxon>
    </lineage>
</organism>
<evidence type="ECO:0000313" key="1">
    <source>
        <dbReference type="EMBL" id="AKO61104.1"/>
    </source>
</evidence>
<dbReference type="GeneID" id="26796698"/>
<protein>
    <submittedName>
        <fullName evidence="1">Uncharacterized protein</fullName>
    </submittedName>
</protein>
<proteinExistence type="predicted"/>
<name>A0A0H4INE0_9CAUD</name>